<evidence type="ECO:0000313" key="2">
    <source>
        <dbReference type="Proteomes" id="UP000654345"/>
    </source>
</evidence>
<sequence length="50" mass="5429">MSDKYATFKSILFSILIPTAPDWTPLVFFSVVTNDAPNGFPYASTPGSTD</sequence>
<protein>
    <submittedName>
        <fullName evidence="1">Uncharacterized protein</fullName>
    </submittedName>
</protein>
<reference evidence="1 2" key="1">
    <citation type="journal article" date="2021" name="Int. J. Syst. Evol. Microbiol.">
        <title>Reticulibacter mediterranei gen. nov., sp. nov., within the new family Reticulibacteraceae fam. nov., and Ktedonospora formicarum gen. nov., sp. nov., Ktedonobacter robiniae sp. nov., Dictyobacter formicarum sp. nov. and Dictyobacter arantiisoli sp. nov., belonging to the class Ktedonobacteria.</title>
        <authorList>
            <person name="Yabe S."/>
            <person name="Zheng Y."/>
            <person name="Wang C.M."/>
            <person name="Sakai Y."/>
            <person name="Abe K."/>
            <person name="Yokota A."/>
            <person name="Donadio S."/>
            <person name="Cavaletti L."/>
            <person name="Monciardini P."/>
        </authorList>
    </citation>
    <scope>NUCLEOTIDE SEQUENCE [LARGE SCALE GENOMIC DNA]</scope>
    <source>
        <strain evidence="1 2">SOSP1-30</strain>
    </source>
</reference>
<evidence type="ECO:0000313" key="1">
    <source>
        <dbReference type="EMBL" id="GHO59291.1"/>
    </source>
</evidence>
<dbReference type="Proteomes" id="UP000654345">
    <property type="component" value="Unassembled WGS sequence"/>
</dbReference>
<accession>A0ABQ3V298</accession>
<comment type="caution">
    <text evidence="1">The sequence shown here is derived from an EMBL/GenBank/DDBJ whole genome shotgun (WGS) entry which is preliminary data.</text>
</comment>
<gene>
    <name evidence="1" type="ORF">KSB_77660</name>
</gene>
<dbReference type="EMBL" id="BNJG01000003">
    <property type="protein sequence ID" value="GHO59291.1"/>
    <property type="molecule type" value="Genomic_DNA"/>
</dbReference>
<proteinExistence type="predicted"/>
<name>A0ABQ3V298_9CHLR</name>
<keyword evidence="2" id="KW-1185">Reference proteome</keyword>
<organism evidence="1 2">
    <name type="scientific">Ktedonobacter robiniae</name>
    <dbReference type="NCBI Taxonomy" id="2778365"/>
    <lineage>
        <taxon>Bacteria</taxon>
        <taxon>Bacillati</taxon>
        <taxon>Chloroflexota</taxon>
        <taxon>Ktedonobacteria</taxon>
        <taxon>Ktedonobacterales</taxon>
        <taxon>Ktedonobacteraceae</taxon>
        <taxon>Ktedonobacter</taxon>
    </lineage>
</organism>
<dbReference type="RefSeq" id="WP_201375490.1">
    <property type="nucleotide sequence ID" value="NZ_BNJG01000003.1"/>
</dbReference>